<evidence type="ECO:0000259" key="8">
    <source>
        <dbReference type="PROSITE" id="PS51384"/>
    </source>
</evidence>
<dbReference type="GO" id="GO:0051213">
    <property type="term" value="F:dioxygenase activity"/>
    <property type="evidence" value="ECO:0007669"/>
    <property type="project" value="UniProtKB-KW"/>
</dbReference>
<proteinExistence type="predicted"/>
<dbReference type="Proteomes" id="UP000672657">
    <property type="component" value="Unassembled WGS sequence"/>
</dbReference>
<dbReference type="InterPro" id="IPR050415">
    <property type="entry name" value="MRET"/>
</dbReference>
<keyword evidence="2" id="KW-0001">2Fe-2S</keyword>
<name>A0ABM8TRP8_9BURK</name>
<dbReference type="PANTHER" id="PTHR47354:SF1">
    <property type="entry name" value="CARNITINE MONOOXYGENASE REDUCTASE SUBUNIT"/>
    <property type="match status" value="1"/>
</dbReference>
<dbReference type="InterPro" id="IPR012675">
    <property type="entry name" value="Beta-grasp_dom_sf"/>
</dbReference>
<dbReference type="Gene3D" id="3.40.50.80">
    <property type="entry name" value="Nucleotide-binding domain of ferredoxin-NADP reductase (FNR) module"/>
    <property type="match status" value="1"/>
</dbReference>
<feature type="domain" description="2Fe-2S ferredoxin-type" evidence="7">
    <location>
        <begin position="237"/>
        <end position="322"/>
    </location>
</feature>
<dbReference type="EMBL" id="CAJPVI010000051">
    <property type="protein sequence ID" value="CAG2158920.1"/>
    <property type="molecule type" value="Genomic_DNA"/>
</dbReference>
<dbReference type="CDD" id="cd00207">
    <property type="entry name" value="fer2"/>
    <property type="match status" value="1"/>
</dbReference>
<dbReference type="SUPFAM" id="SSF54292">
    <property type="entry name" value="2Fe-2S ferredoxin-like"/>
    <property type="match status" value="1"/>
</dbReference>
<dbReference type="PROSITE" id="PS51384">
    <property type="entry name" value="FAD_FR"/>
    <property type="match status" value="1"/>
</dbReference>
<evidence type="ECO:0000256" key="1">
    <source>
        <dbReference type="ARBA" id="ARBA00022630"/>
    </source>
</evidence>
<dbReference type="InterPro" id="IPR036010">
    <property type="entry name" value="2Fe-2S_ferredoxin-like_sf"/>
</dbReference>
<keyword evidence="9" id="KW-0223">Dioxygenase</keyword>
<keyword evidence="1" id="KW-0285">Flavoprotein</keyword>
<keyword evidence="5" id="KW-0408">Iron</keyword>
<dbReference type="InterPro" id="IPR017938">
    <property type="entry name" value="Riboflavin_synthase-like_b-brl"/>
</dbReference>
<dbReference type="InterPro" id="IPR039261">
    <property type="entry name" value="FNR_nucleotide-bd"/>
</dbReference>
<reference evidence="9 10" key="1">
    <citation type="submission" date="2021-03" db="EMBL/GenBank/DDBJ databases">
        <authorList>
            <person name="Peeters C."/>
        </authorList>
    </citation>
    <scope>NUCLEOTIDE SEQUENCE [LARGE SCALE GENOMIC DNA]</scope>
    <source>
        <strain evidence="9 10">LMG 26411</strain>
    </source>
</reference>
<dbReference type="RefSeq" id="WP_211957132.1">
    <property type="nucleotide sequence ID" value="NZ_CAJPVI010000051.1"/>
</dbReference>
<sequence>MQKLNAILHAAEWLADGIMGFDFRPTDDAVWPTPTAGAHIDVHLPNGLMRSYSLTNRPGESKRYLVAVHRDGSGGGGSKFMHDCLRVGQKLQLSAPRNNFPLAESGATSILIAGGIGITPIWSMVQRLAEIDAPWTVHYASRSRETAAFVDELEELACRSRGTVHLNFDGGVKERRLDLDAIVAAGATDAEFYCCGPSPMLRAFAQACKSRPAEKVHLEYFAAPTQPAQEGSADGPFSVVLSKSNLVLDVGPQSTILETLLSAGVEAPYSCMAGICRACEVSVLAGTPDHRDFVLSDAEKTAGDKIIICCSRAKSQELVLDL</sequence>
<dbReference type="Gene3D" id="2.40.30.10">
    <property type="entry name" value="Translation factors"/>
    <property type="match status" value="1"/>
</dbReference>
<dbReference type="SUPFAM" id="SSF52343">
    <property type="entry name" value="Ferredoxin reductase-like, C-terminal NADP-linked domain"/>
    <property type="match status" value="1"/>
</dbReference>
<keyword evidence="6" id="KW-0411">Iron-sulfur</keyword>
<accession>A0ABM8TRP8</accession>
<organism evidence="9 10">
    <name type="scientific">Cupriavidus numazuensis</name>
    <dbReference type="NCBI Taxonomy" id="221992"/>
    <lineage>
        <taxon>Bacteria</taxon>
        <taxon>Pseudomonadati</taxon>
        <taxon>Pseudomonadota</taxon>
        <taxon>Betaproteobacteria</taxon>
        <taxon>Burkholderiales</taxon>
        <taxon>Burkholderiaceae</taxon>
        <taxon>Cupriavidus</taxon>
    </lineage>
</organism>
<dbReference type="Pfam" id="PF00175">
    <property type="entry name" value="NAD_binding_1"/>
    <property type="match status" value="1"/>
</dbReference>
<comment type="caution">
    <text evidence="9">The sequence shown here is derived from an EMBL/GenBank/DDBJ whole genome shotgun (WGS) entry which is preliminary data.</text>
</comment>
<evidence type="ECO:0000256" key="5">
    <source>
        <dbReference type="ARBA" id="ARBA00023004"/>
    </source>
</evidence>
<feature type="domain" description="FAD-binding FR-type" evidence="8">
    <location>
        <begin position="1"/>
        <end position="103"/>
    </location>
</feature>
<protein>
    <submittedName>
        <fullName evidence="9">Phenoxybenzoate dioxygenase subunit beta</fullName>
        <ecNumber evidence="9">1.-.-.-</ecNumber>
    </submittedName>
</protein>
<keyword evidence="4 9" id="KW-0560">Oxidoreductase</keyword>
<evidence type="ECO:0000256" key="4">
    <source>
        <dbReference type="ARBA" id="ARBA00023002"/>
    </source>
</evidence>
<keyword evidence="3" id="KW-0479">Metal-binding</keyword>
<evidence type="ECO:0000256" key="3">
    <source>
        <dbReference type="ARBA" id="ARBA00022723"/>
    </source>
</evidence>
<evidence type="ECO:0000259" key="7">
    <source>
        <dbReference type="PROSITE" id="PS51085"/>
    </source>
</evidence>
<dbReference type="Pfam" id="PF00111">
    <property type="entry name" value="Fer2"/>
    <property type="match status" value="1"/>
</dbReference>
<dbReference type="SUPFAM" id="SSF63380">
    <property type="entry name" value="Riboflavin synthase domain-like"/>
    <property type="match status" value="1"/>
</dbReference>
<dbReference type="CDD" id="cd06185">
    <property type="entry name" value="PDR_like"/>
    <property type="match status" value="1"/>
</dbReference>
<dbReference type="InterPro" id="IPR001433">
    <property type="entry name" value="OxRdtase_FAD/NAD-bd"/>
</dbReference>
<dbReference type="Gene3D" id="3.10.20.30">
    <property type="match status" value="1"/>
</dbReference>
<evidence type="ECO:0000313" key="9">
    <source>
        <dbReference type="EMBL" id="CAG2158920.1"/>
    </source>
</evidence>
<evidence type="ECO:0000313" key="10">
    <source>
        <dbReference type="Proteomes" id="UP000672657"/>
    </source>
</evidence>
<dbReference type="PANTHER" id="PTHR47354">
    <property type="entry name" value="NADH OXIDOREDUCTASE HCR"/>
    <property type="match status" value="1"/>
</dbReference>
<dbReference type="PRINTS" id="PR00409">
    <property type="entry name" value="PHDIOXRDTASE"/>
</dbReference>
<dbReference type="EC" id="1.-.-.-" evidence="9"/>
<dbReference type="PROSITE" id="PS51085">
    <property type="entry name" value="2FE2S_FER_2"/>
    <property type="match status" value="1"/>
</dbReference>
<gene>
    <name evidence="9" type="primary">pobB_4</name>
    <name evidence="9" type="ORF">LMG26411_06300</name>
</gene>
<evidence type="ECO:0000256" key="6">
    <source>
        <dbReference type="ARBA" id="ARBA00023014"/>
    </source>
</evidence>
<keyword evidence="10" id="KW-1185">Reference proteome</keyword>
<dbReference type="InterPro" id="IPR001041">
    <property type="entry name" value="2Fe-2S_ferredoxin-type"/>
</dbReference>
<dbReference type="InterPro" id="IPR017927">
    <property type="entry name" value="FAD-bd_FR_type"/>
</dbReference>
<evidence type="ECO:0000256" key="2">
    <source>
        <dbReference type="ARBA" id="ARBA00022714"/>
    </source>
</evidence>